<proteinExistence type="predicted"/>
<dbReference type="Proteomes" id="UP001310387">
    <property type="component" value="Unassembled WGS sequence"/>
</dbReference>
<evidence type="ECO:0000313" key="2">
    <source>
        <dbReference type="Proteomes" id="UP001310387"/>
    </source>
</evidence>
<organism evidence="1 2">
    <name type="scientific">Isoptericola haloaureus</name>
    <dbReference type="NCBI Taxonomy" id="1542902"/>
    <lineage>
        <taxon>Bacteria</taxon>
        <taxon>Bacillati</taxon>
        <taxon>Actinomycetota</taxon>
        <taxon>Actinomycetes</taxon>
        <taxon>Micrococcales</taxon>
        <taxon>Promicromonosporaceae</taxon>
        <taxon>Isoptericola</taxon>
    </lineage>
</organism>
<dbReference type="RefSeq" id="WP_332901234.1">
    <property type="nucleotide sequence ID" value="NZ_JBAGLP010000110.1"/>
</dbReference>
<keyword evidence="2" id="KW-1185">Reference proteome</keyword>
<reference evidence="1" key="1">
    <citation type="journal article" date="2024" name="Antonie Van Leeuwenhoek">
        <title>Isoptericola haloaureus sp. nov., a dimorphic actinobacterium isolated from mangrove sediments of southeast India, implicating biosaline agricultural significance through nitrogen fixation and salt tolerance genes.</title>
        <authorList>
            <person name="Prathaban M."/>
            <person name="Prathiviraj R."/>
            <person name="Ravichandran M."/>
            <person name="Natarajan S.D."/>
            <person name="Sobanaa M."/>
            <person name="Hari Krishna Kumar S."/>
            <person name="Chandrasekar V."/>
            <person name="Selvin J."/>
        </authorList>
    </citation>
    <scope>NUCLEOTIDE SEQUENCE</scope>
    <source>
        <strain evidence="1">MP1014</strain>
    </source>
</reference>
<reference evidence="1" key="2">
    <citation type="submission" date="2024-02" db="EMBL/GenBank/DDBJ databases">
        <authorList>
            <person name="Prathaban M."/>
            <person name="Mythili R."/>
            <person name="Sharmila Devi N."/>
            <person name="Sobanaa M."/>
            <person name="Prathiviraj R."/>
            <person name="Selvin J."/>
        </authorList>
    </citation>
    <scope>NUCLEOTIDE SEQUENCE</scope>
    <source>
        <strain evidence="1">MP1014</strain>
    </source>
</reference>
<gene>
    <name evidence="1" type="ORF">V5O49_04790</name>
</gene>
<evidence type="ECO:0008006" key="3">
    <source>
        <dbReference type="Google" id="ProtNLM"/>
    </source>
</evidence>
<name>A0ABU7Z4Z2_9MICO</name>
<evidence type="ECO:0000313" key="1">
    <source>
        <dbReference type="EMBL" id="MEG3614436.1"/>
    </source>
</evidence>
<dbReference type="EMBL" id="JBAGLP010000110">
    <property type="protein sequence ID" value="MEG3614436.1"/>
    <property type="molecule type" value="Genomic_DNA"/>
</dbReference>
<protein>
    <recommendedName>
        <fullName evidence="3">Glycosyl transferase family 2</fullName>
    </recommendedName>
</protein>
<accession>A0ABU7Z4Z2</accession>
<sequence>MAIPPVDASGGRAAMDPRRVGAYVLPGDPTWLRRTLSVYYPLLDDLVVPVPDGARGWTGRRLPVEECLDIVRDVDARGIVRLVHGSWVDPRDPLGAETRQRQAAVDALAGTDWVVQVDGDELLPSADLLVHAMDRADARQVDAVELPMRVVFRRTRRARYEVVQSDGAPHLEYPGPVLVRPSARLRSTRRPEGSVLRLVVPGDTSLQAVRPPEQGETREDLPVDVGSLVHNSWGRTPREILAKIRSWGHANDIHRYRFYLAVWLPTPMTWRLLRNFHPLVGELWPRLDKVAD</sequence>
<comment type="caution">
    <text evidence="1">The sequence shown here is derived from an EMBL/GenBank/DDBJ whole genome shotgun (WGS) entry which is preliminary data.</text>
</comment>